<accession>A0AAE0T9U8</accession>
<evidence type="ECO:0000313" key="2">
    <source>
        <dbReference type="EMBL" id="KAK3606411.1"/>
    </source>
</evidence>
<reference evidence="2" key="1">
    <citation type="journal article" date="2021" name="Genome Biol. Evol.">
        <title>A High-Quality Reference Genome for a Parasitic Bivalve with Doubly Uniparental Inheritance (Bivalvia: Unionida).</title>
        <authorList>
            <person name="Smith C.H."/>
        </authorList>
    </citation>
    <scope>NUCLEOTIDE SEQUENCE</scope>
    <source>
        <strain evidence="2">CHS0354</strain>
    </source>
</reference>
<reference evidence="2" key="2">
    <citation type="journal article" date="2021" name="Genome Biol. Evol.">
        <title>Developing a high-quality reference genome for a parasitic bivalve with doubly uniparental inheritance (Bivalvia: Unionida).</title>
        <authorList>
            <person name="Smith C.H."/>
        </authorList>
    </citation>
    <scope>NUCLEOTIDE SEQUENCE</scope>
    <source>
        <strain evidence="2">CHS0354</strain>
        <tissue evidence="2">Mantle</tissue>
    </source>
</reference>
<name>A0AAE0T9U8_9BIVA</name>
<evidence type="ECO:0000313" key="3">
    <source>
        <dbReference type="Proteomes" id="UP001195483"/>
    </source>
</evidence>
<evidence type="ECO:0000256" key="1">
    <source>
        <dbReference type="SAM" id="MobiDB-lite"/>
    </source>
</evidence>
<proteinExistence type="predicted"/>
<protein>
    <submittedName>
        <fullName evidence="2">Uncharacterized protein</fullName>
    </submittedName>
</protein>
<feature type="compositionally biased region" description="Low complexity" evidence="1">
    <location>
        <begin position="113"/>
        <end position="126"/>
    </location>
</feature>
<keyword evidence="3" id="KW-1185">Reference proteome</keyword>
<dbReference type="AlphaFoldDB" id="A0AAE0T9U8"/>
<reference evidence="2" key="3">
    <citation type="submission" date="2023-05" db="EMBL/GenBank/DDBJ databases">
        <authorList>
            <person name="Smith C.H."/>
        </authorList>
    </citation>
    <scope>NUCLEOTIDE SEQUENCE</scope>
    <source>
        <strain evidence="2">CHS0354</strain>
        <tissue evidence="2">Mantle</tissue>
    </source>
</reference>
<organism evidence="2 3">
    <name type="scientific">Potamilus streckersoni</name>
    <dbReference type="NCBI Taxonomy" id="2493646"/>
    <lineage>
        <taxon>Eukaryota</taxon>
        <taxon>Metazoa</taxon>
        <taxon>Spiralia</taxon>
        <taxon>Lophotrochozoa</taxon>
        <taxon>Mollusca</taxon>
        <taxon>Bivalvia</taxon>
        <taxon>Autobranchia</taxon>
        <taxon>Heteroconchia</taxon>
        <taxon>Palaeoheterodonta</taxon>
        <taxon>Unionida</taxon>
        <taxon>Unionoidea</taxon>
        <taxon>Unionidae</taxon>
        <taxon>Ambleminae</taxon>
        <taxon>Lampsilini</taxon>
        <taxon>Potamilus</taxon>
    </lineage>
</organism>
<dbReference type="Proteomes" id="UP001195483">
    <property type="component" value="Unassembled WGS sequence"/>
</dbReference>
<comment type="caution">
    <text evidence="2">The sequence shown here is derived from an EMBL/GenBank/DDBJ whole genome shotgun (WGS) entry which is preliminary data.</text>
</comment>
<sequence>MKKQTAYTGENRFEECVRMREELRENKGKKNNLQRKGKGVTKIGAYDSELYIQNIENEVIIKTLKATQVDKDRCEDSYKENHHCGSCANGHKNKIQDKERFLTDQHFLISGKTTHSTPLPPTTSLHGDSNLALDQF</sequence>
<gene>
    <name evidence="2" type="ORF">CHS0354_042061</name>
</gene>
<dbReference type="EMBL" id="JAEAOA010002352">
    <property type="protein sequence ID" value="KAK3606411.1"/>
    <property type="molecule type" value="Genomic_DNA"/>
</dbReference>
<feature type="region of interest" description="Disordered" evidence="1">
    <location>
        <begin position="112"/>
        <end position="136"/>
    </location>
</feature>